<protein>
    <submittedName>
        <fullName evidence="2">Uncharacterized protein</fullName>
    </submittedName>
</protein>
<reference evidence="2" key="2">
    <citation type="submission" date="2023-05" db="EMBL/GenBank/DDBJ databases">
        <authorList>
            <consortium name="Lawrence Berkeley National Laboratory"/>
            <person name="Steindorff A."/>
            <person name="Hensen N."/>
            <person name="Bonometti L."/>
            <person name="Westerberg I."/>
            <person name="Brannstrom I.O."/>
            <person name="Guillou S."/>
            <person name="Cros-Aarteil S."/>
            <person name="Calhoun S."/>
            <person name="Haridas S."/>
            <person name="Kuo A."/>
            <person name="Mondo S."/>
            <person name="Pangilinan J."/>
            <person name="Riley R."/>
            <person name="Labutti K."/>
            <person name="Andreopoulos B."/>
            <person name="Lipzen A."/>
            <person name="Chen C."/>
            <person name="Yanf M."/>
            <person name="Daum C."/>
            <person name="Ng V."/>
            <person name="Clum A."/>
            <person name="Ohm R."/>
            <person name="Martin F."/>
            <person name="Silar P."/>
            <person name="Natvig D."/>
            <person name="Lalanne C."/>
            <person name="Gautier V."/>
            <person name="Ament-Velasquez S.L."/>
            <person name="Kruys A."/>
            <person name="Hutchinson M.I."/>
            <person name="Powell A.J."/>
            <person name="Barry K."/>
            <person name="Miller A.N."/>
            <person name="Grigoriev I.V."/>
            <person name="Debuchy R."/>
            <person name="Gladieux P."/>
            <person name="Thoren M.H."/>
            <person name="Johannesson H."/>
        </authorList>
    </citation>
    <scope>NUCLEOTIDE SEQUENCE</scope>
    <source>
        <strain evidence="2">CBS 359.72</strain>
    </source>
</reference>
<dbReference type="Proteomes" id="UP001303647">
    <property type="component" value="Unassembled WGS sequence"/>
</dbReference>
<dbReference type="AlphaFoldDB" id="A0AAN7D2Q5"/>
<gene>
    <name evidence="2" type="ORF">C7999DRAFT_10729</name>
</gene>
<accession>A0AAN7D2Q5</accession>
<name>A0AAN7D2Q5_9PEZI</name>
<evidence type="ECO:0000313" key="3">
    <source>
        <dbReference type="Proteomes" id="UP001303647"/>
    </source>
</evidence>
<dbReference type="EMBL" id="MU857605">
    <property type="protein sequence ID" value="KAK4251457.1"/>
    <property type="molecule type" value="Genomic_DNA"/>
</dbReference>
<dbReference type="InterPro" id="IPR011990">
    <property type="entry name" value="TPR-like_helical_dom_sf"/>
</dbReference>
<keyword evidence="3" id="KW-1185">Reference proteome</keyword>
<evidence type="ECO:0000256" key="1">
    <source>
        <dbReference type="SAM" id="Coils"/>
    </source>
</evidence>
<proteinExistence type="predicted"/>
<comment type="caution">
    <text evidence="2">The sequence shown here is derived from an EMBL/GenBank/DDBJ whole genome shotgun (WGS) entry which is preliminary data.</text>
</comment>
<reference evidence="2" key="1">
    <citation type="journal article" date="2023" name="Mol. Phylogenet. Evol.">
        <title>Genome-scale phylogeny and comparative genomics of the fungal order Sordariales.</title>
        <authorList>
            <person name="Hensen N."/>
            <person name="Bonometti L."/>
            <person name="Westerberg I."/>
            <person name="Brannstrom I.O."/>
            <person name="Guillou S."/>
            <person name="Cros-Aarteil S."/>
            <person name="Calhoun S."/>
            <person name="Haridas S."/>
            <person name="Kuo A."/>
            <person name="Mondo S."/>
            <person name="Pangilinan J."/>
            <person name="Riley R."/>
            <person name="LaButti K."/>
            <person name="Andreopoulos B."/>
            <person name="Lipzen A."/>
            <person name="Chen C."/>
            <person name="Yan M."/>
            <person name="Daum C."/>
            <person name="Ng V."/>
            <person name="Clum A."/>
            <person name="Steindorff A."/>
            <person name="Ohm R.A."/>
            <person name="Martin F."/>
            <person name="Silar P."/>
            <person name="Natvig D.O."/>
            <person name="Lalanne C."/>
            <person name="Gautier V."/>
            <person name="Ament-Velasquez S.L."/>
            <person name="Kruys A."/>
            <person name="Hutchinson M.I."/>
            <person name="Powell A.J."/>
            <person name="Barry K."/>
            <person name="Miller A.N."/>
            <person name="Grigoriev I.V."/>
            <person name="Debuchy R."/>
            <person name="Gladieux P."/>
            <person name="Hiltunen Thoren M."/>
            <person name="Johannesson H."/>
        </authorList>
    </citation>
    <scope>NUCLEOTIDE SEQUENCE</scope>
    <source>
        <strain evidence="2">CBS 359.72</strain>
    </source>
</reference>
<evidence type="ECO:0000313" key="2">
    <source>
        <dbReference type="EMBL" id="KAK4251457.1"/>
    </source>
</evidence>
<sequence>MPSSLPVPSKAALTALRGLVVGTSCTLALIAEDRRRKINNAVRAIENGERIKSAKRYRAGGTALAIAMEEEALWDPRLGSIPGAGLELHQHDNARRTSIPNNENRGYVAPWDEADEIGVLSADAPATGEVMVMEEAPTASSQSIHGNLSTASPTQPYDPAEAIKHTLVRPLRKLTLSPLPAPSWTWANSETVKAYAFPTADDIVVKIHEACDTRDVRKLSDVWRTVLEAMDHNLAPDNLNQPWITASAQLCRTFQEEGRIDDAAKLLYQIICRGSLRESDYLSHEPFSLIESVLARAEANKQRGDPSTADIDMAVNLFVPKFTERPAGANPQVYNLGRKLLETCFSAERLQRVYGIYRRCILAAEGDWSELCSWFLTKLYEKQDYTSVVKIFLSTFAQSNPTEASLHAIGDMVVESVECAGDHRPEEVLRIMHNICTSLGNTKLSPKWVMRLFMSHWTKHRDFEQIERMFEELRASGLKNTVFRHSNIYRIMVELALEAGEESKADSYFTLAVARNRALASDVRLLGVFARFHAADGDWEAVRSDFKAMNQKGTPTSQAYGQVVVPVLKAYAETHTVRETEAFLRSYAEEFKVPLCSYMVTLMAKHYAAIRDISSLIGWLDYCSQAGFPVGAAFTNAILVRCRREWNFPFRELRTLFRKLQALNPDWVDKHTEQIMADSALSDSRHGGKAARGRLLSLRLDPIKPCNRGRHVQEEGVVSAMREALRSGSPRRALSIYHRAVHTKMPFSQRALQLAVQAHLASSPNDLHGAYTLLRKAQTKGEDINPIINSLLARQLSTITTSSLTNPSETEALIQETLNHYRRAGIQLTETSLHRAATLCLAAGHFRGAVRYAHAAADARGPGCGPCFNLANFKILLAAYAELVDADGLRDTVTRALTSPYREEAACRQALRRARARVGRSSPANSAQAAGVSQAEWARAREAVEEGISKVVEARKKLREEGRRLEAEAIRIMRRAAADAGRAEVDFDEVPWLGGRKKMRDTDAAGDGFGEVVAMMTEGSSGEVTAWLEGKSNSSITRVDVGGKRNKAGVVGEAEDDGERDEFLGGGFYADLERALLESSSGTAVEAF</sequence>
<dbReference type="Gene3D" id="1.25.40.10">
    <property type="entry name" value="Tetratricopeptide repeat domain"/>
    <property type="match status" value="1"/>
</dbReference>
<feature type="coiled-coil region" evidence="1">
    <location>
        <begin position="941"/>
        <end position="975"/>
    </location>
</feature>
<keyword evidence="1" id="KW-0175">Coiled coil</keyword>
<organism evidence="2 3">
    <name type="scientific">Corynascus novoguineensis</name>
    <dbReference type="NCBI Taxonomy" id="1126955"/>
    <lineage>
        <taxon>Eukaryota</taxon>
        <taxon>Fungi</taxon>
        <taxon>Dikarya</taxon>
        <taxon>Ascomycota</taxon>
        <taxon>Pezizomycotina</taxon>
        <taxon>Sordariomycetes</taxon>
        <taxon>Sordariomycetidae</taxon>
        <taxon>Sordariales</taxon>
        <taxon>Chaetomiaceae</taxon>
        <taxon>Corynascus</taxon>
    </lineage>
</organism>